<gene>
    <name evidence="4" type="ORF">H2O64_09915</name>
</gene>
<reference evidence="4 5" key="1">
    <citation type="submission" date="2020-07" db="EMBL/GenBank/DDBJ databases">
        <title>Description of Kordia aestuariivivens sp. nov., isolated from a tidal flat.</title>
        <authorList>
            <person name="Park S."/>
            <person name="Yoon J.-H."/>
        </authorList>
    </citation>
    <scope>NUCLEOTIDE SEQUENCE [LARGE SCALE GENOMIC DNA]</scope>
    <source>
        <strain evidence="4 5">YSTF-M3</strain>
    </source>
</reference>
<keyword evidence="2" id="KW-0472">Membrane</keyword>
<organism evidence="4 5">
    <name type="scientific">Kordia aestuariivivens</name>
    <dbReference type="NCBI Taxonomy" id="2759037"/>
    <lineage>
        <taxon>Bacteria</taxon>
        <taxon>Pseudomonadati</taxon>
        <taxon>Bacteroidota</taxon>
        <taxon>Flavobacteriia</taxon>
        <taxon>Flavobacteriales</taxon>
        <taxon>Flavobacteriaceae</taxon>
        <taxon>Kordia</taxon>
    </lineage>
</organism>
<comment type="caution">
    <text evidence="4">The sequence shown here is derived from an EMBL/GenBank/DDBJ whole genome shotgun (WGS) entry which is preliminary data.</text>
</comment>
<dbReference type="Pfam" id="PF01734">
    <property type="entry name" value="Patatin"/>
    <property type="match status" value="1"/>
</dbReference>
<evidence type="ECO:0000256" key="1">
    <source>
        <dbReference type="ARBA" id="ARBA00023098"/>
    </source>
</evidence>
<evidence type="ECO:0000256" key="2">
    <source>
        <dbReference type="SAM" id="Phobius"/>
    </source>
</evidence>
<feature type="transmembrane region" description="Helical" evidence="2">
    <location>
        <begin position="324"/>
        <end position="344"/>
    </location>
</feature>
<dbReference type="Proteomes" id="UP000619238">
    <property type="component" value="Unassembled WGS sequence"/>
</dbReference>
<keyword evidence="5" id="KW-1185">Reference proteome</keyword>
<dbReference type="Gene3D" id="3.40.1090.10">
    <property type="entry name" value="Cytosolic phospholipase A2 catalytic domain"/>
    <property type="match status" value="1"/>
</dbReference>
<dbReference type="SUPFAM" id="SSF52151">
    <property type="entry name" value="FabD/lysophospholipase-like"/>
    <property type="match status" value="1"/>
</dbReference>
<sequence length="575" mass="64935">MQEDFIPFESIGLCFSGGGYRATFFSLGVVSYLEKIQYKNAALVKKVEAISTVSGGTLFGVAYSKAAIKNDYEFKKFFSDFYKAFEAENDKLLQTAIAKLSNDEVWKKNPHKKRSLINAFALTYADMDIYKGDFKTFEKLPTKSHLKYMCFNATEFSYGLAFRFQNTGMFANKPLNNSQLNKISNEIPLADIVASSSCFPLGFEPLVFPDDYIKDQQSVDYKALKSLEIFSDGVGIMDGGIADNQGIGSMINISERRREVHKVKGDDGIEKEEKIKRELDLIIVSDVASYKMDPWQPEPKAIYEGTTVKSGLSKILSYFSVKPLYWILLVVGILMMVLNSLEIIKGQSWPALYIVGGIITGIGILLTIFGIVAGIIKGIAINWVSSMFKKNVPAPLVDDVLSFRKLRLDLVQRMLTERISTTVIMVNDIFLKQIRRLNYKFLYFSKGCEFRSVTSTVYQLNGAKTVYGKGPFNKGITTQPSKLLESTALIASETPTTLWWDKNDIAKDRMDTLIACGQFTTCYTLMDYIIKLKKSKQVKLSDEQTKEIDDLYTALDKDWKQFNKNPMFHVDVLKA</sequence>
<feature type="domain" description="PNPLA" evidence="3">
    <location>
        <begin position="13"/>
        <end position="247"/>
    </location>
</feature>
<dbReference type="EMBL" id="JACGWS010000005">
    <property type="protein sequence ID" value="MBC8754987.1"/>
    <property type="molecule type" value="Genomic_DNA"/>
</dbReference>
<accession>A0ABR7Q8X5</accession>
<proteinExistence type="predicted"/>
<keyword evidence="1" id="KW-0443">Lipid metabolism</keyword>
<name>A0ABR7Q8X5_9FLAO</name>
<evidence type="ECO:0000259" key="3">
    <source>
        <dbReference type="Pfam" id="PF01734"/>
    </source>
</evidence>
<evidence type="ECO:0000313" key="4">
    <source>
        <dbReference type="EMBL" id="MBC8754987.1"/>
    </source>
</evidence>
<keyword evidence="2" id="KW-0812">Transmembrane</keyword>
<keyword evidence="2" id="KW-1133">Transmembrane helix</keyword>
<dbReference type="RefSeq" id="WP_187562036.1">
    <property type="nucleotide sequence ID" value="NZ_JACGWS010000005.1"/>
</dbReference>
<feature type="transmembrane region" description="Helical" evidence="2">
    <location>
        <begin position="351"/>
        <end position="376"/>
    </location>
</feature>
<protein>
    <submittedName>
        <fullName evidence="4">Patatin-like phospholipase family protein</fullName>
    </submittedName>
</protein>
<evidence type="ECO:0000313" key="5">
    <source>
        <dbReference type="Proteomes" id="UP000619238"/>
    </source>
</evidence>
<dbReference type="InterPro" id="IPR016035">
    <property type="entry name" value="Acyl_Trfase/lysoPLipase"/>
</dbReference>
<dbReference type="InterPro" id="IPR002641">
    <property type="entry name" value="PNPLA_dom"/>
</dbReference>